<evidence type="ECO:0000256" key="11">
    <source>
        <dbReference type="ARBA" id="ARBA00023136"/>
    </source>
</evidence>
<dbReference type="RefSeq" id="WP_012927012.1">
    <property type="nucleotide sequence ID" value="NC_013730.1"/>
</dbReference>
<gene>
    <name evidence="15" type="ordered locus">Slin_2457</name>
</gene>
<evidence type="ECO:0000256" key="1">
    <source>
        <dbReference type="ARBA" id="ARBA00004323"/>
    </source>
</evidence>
<organism evidence="15 16">
    <name type="scientific">Spirosoma linguale (strain ATCC 33905 / DSM 74 / LMG 10896 / Claus 1)</name>
    <dbReference type="NCBI Taxonomy" id="504472"/>
    <lineage>
        <taxon>Bacteria</taxon>
        <taxon>Pseudomonadati</taxon>
        <taxon>Bacteroidota</taxon>
        <taxon>Cytophagia</taxon>
        <taxon>Cytophagales</taxon>
        <taxon>Cytophagaceae</taxon>
        <taxon>Spirosoma</taxon>
    </lineage>
</organism>
<comment type="subcellular location">
    <subcellularLocation>
        <location evidence="2">Endoplasmic reticulum membrane</location>
        <topology evidence="2">Single-pass type II membrane protein</topology>
    </subcellularLocation>
    <subcellularLocation>
        <location evidence="1">Golgi apparatus membrane</location>
        <topology evidence="1">Single-pass type II membrane protein</topology>
    </subcellularLocation>
</comment>
<evidence type="ECO:0000256" key="7">
    <source>
        <dbReference type="ARBA" id="ARBA00022824"/>
    </source>
</evidence>
<evidence type="ECO:0000313" key="15">
    <source>
        <dbReference type="EMBL" id="ADB38477.1"/>
    </source>
</evidence>
<keyword evidence="9" id="KW-1133">Transmembrane helix</keyword>
<keyword evidence="13" id="KW-0325">Glycoprotein</keyword>
<evidence type="ECO:0000256" key="10">
    <source>
        <dbReference type="ARBA" id="ARBA00023034"/>
    </source>
</evidence>
<dbReference type="GO" id="GO:0030158">
    <property type="term" value="F:protein xylosyltransferase activity"/>
    <property type="evidence" value="ECO:0007669"/>
    <property type="project" value="InterPro"/>
</dbReference>
<dbReference type="PANTHER" id="PTHR46025">
    <property type="entry name" value="XYLOSYLTRANSFERASE OXT"/>
    <property type="match status" value="1"/>
</dbReference>
<reference evidence="15 16" key="1">
    <citation type="journal article" date="2010" name="Stand. Genomic Sci.">
        <title>Complete genome sequence of Spirosoma linguale type strain (1).</title>
        <authorList>
            <person name="Lail K."/>
            <person name="Sikorski J."/>
            <person name="Saunders E."/>
            <person name="Lapidus A."/>
            <person name="Glavina Del Rio T."/>
            <person name="Copeland A."/>
            <person name="Tice H."/>
            <person name="Cheng J.-F."/>
            <person name="Lucas S."/>
            <person name="Nolan M."/>
            <person name="Bruce D."/>
            <person name="Goodwin L."/>
            <person name="Pitluck S."/>
            <person name="Ivanova N."/>
            <person name="Mavromatis K."/>
            <person name="Ovchinnikova G."/>
            <person name="Pati A."/>
            <person name="Chen A."/>
            <person name="Palaniappan K."/>
            <person name="Land M."/>
            <person name="Hauser L."/>
            <person name="Chang Y.-J."/>
            <person name="Jeffries C.D."/>
            <person name="Chain P."/>
            <person name="Brettin T."/>
            <person name="Detter J.C."/>
            <person name="Schuetze A."/>
            <person name="Rohde M."/>
            <person name="Tindall B.J."/>
            <person name="Goeker M."/>
            <person name="Bristow J."/>
            <person name="Eisen J.A."/>
            <person name="Markowitz V."/>
            <person name="Hugenholtz P."/>
            <person name="Kyrpides N.C."/>
            <person name="Klenk H.-P."/>
            <person name="Chen F."/>
        </authorList>
    </citation>
    <scope>NUCLEOTIDE SEQUENCE [LARGE SCALE GENOMIC DNA]</scope>
    <source>
        <strain evidence="16">ATCC 33905 / DSM 74 / LMG 10896 / Claus 1</strain>
    </source>
</reference>
<keyword evidence="12" id="KW-1015">Disulfide bond</keyword>
<evidence type="ECO:0000256" key="14">
    <source>
        <dbReference type="ARBA" id="ARBA00042865"/>
    </source>
</evidence>
<proteinExistence type="predicted"/>
<evidence type="ECO:0000256" key="12">
    <source>
        <dbReference type="ARBA" id="ARBA00023157"/>
    </source>
</evidence>
<evidence type="ECO:0000256" key="6">
    <source>
        <dbReference type="ARBA" id="ARBA00022723"/>
    </source>
</evidence>
<evidence type="ECO:0000256" key="8">
    <source>
        <dbReference type="ARBA" id="ARBA00022968"/>
    </source>
</evidence>
<evidence type="ECO:0000313" key="16">
    <source>
        <dbReference type="Proteomes" id="UP000002028"/>
    </source>
</evidence>
<keyword evidence="5" id="KW-0812">Transmembrane</keyword>
<dbReference type="CAZy" id="GT14">
    <property type="family name" value="Glycosyltransferase Family 14"/>
</dbReference>
<keyword evidence="3" id="KW-0328">Glycosyltransferase</keyword>
<keyword evidence="6" id="KW-0479">Metal-binding</keyword>
<sequence length="330" mass="37828">MYYKLYLILAHDKPLQLQALVSKLNDDHSIFIIHIDKDSTISNFKSIINSDNVYFLENRLSCIWGNVSIVRATLLLIEFALNLGKDGHLILLSGACMPLVSNAAITNFLSANKNVNFIDIYKAEQFLDPEESSRRFFSYTTHFRPRLAVSIKPIHSISSFLYELKRVIKFVLLVVAEERYNELVNLKEFTQKRTSFFSKNYGGSQWWALTRSTAMAILNHTKNNPEHLNQYTFTHAPDEIFFQTLVMNLPEVLKKVAFKPSLTYANWSRKGVHLPVTFKREDLNELAGAKSENYLFARKFDIGVDDFFITELPIVGHSTETVTSKPISAS</sequence>
<keyword evidence="16" id="KW-1185">Reference proteome</keyword>
<evidence type="ECO:0000256" key="2">
    <source>
        <dbReference type="ARBA" id="ARBA00004648"/>
    </source>
</evidence>
<accession>D2QGG9</accession>
<keyword evidence="8" id="KW-0735">Signal-anchor</keyword>
<dbReference type="EMBL" id="CP001769">
    <property type="protein sequence ID" value="ADB38477.1"/>
    <property type="molecule type" value="Genomic_DNA"/>
</dbReference>
<dbReference type="GO" id="GO:0015012">
    <property type="term" value="P:heparan sulfate proteoglycan biosynthetic process"/>
    <property type="evidence" value="ECO:0007669"/>
    <property type="project" value="TreeGrafter"/>
</dbReference>
<dbReference type="AlphaFoldDB" id="D2QGG9"/>
<protein>
    <recommendedName>
        <fullName evidence="14">Peptide O-xylosyltransferase</fullName>
    </recommendedName>
</protein>
<keyword evidence="4 15" id="KW-0808">Transferase</keyword>
<keyword evidence="10" id="KW-0333">Golgi apparatus</keyword>
<dbReference type="HOGENOM" id="CLU_032341_0_1_10"/>
<dbReference type="Proteomes" id="UP000002028">
    <property type="component" value="Chromosome"/>
</dbReference>
<dbReference type="GO" id="GO:0016020">
    <property type="term" value="C:membrane"/>
    <property type="evidence" value="ECO:0007669"/>
    <property type="project" value="InterPro"/>
</dbReference>
<evidence type="ECO:0000256" key="5">
    <source>
        <dbReference type="ARBA" id="ARBA00022692"/>
    </source>
</evidence>
<keyword evidence="7" id="KW-0256">Endoplasmic reticulum</keyword>
<dbReference type="InterPro" id="IPR043538">
    <property type="entry name" value="XYLT"/>
</dbReference>
<evidence type="ECO:0000256" key="13">
    <source>
        <dbReference type="ARBA" id="ARBA00023180"/>
    </source>
</evidence>
<dbReference type="GO" id="GO:0046872">
    <property type="term" value="F:metal ion binding"/>
    <property type="evidence" value="ECO:0007669"/>
    <property type="project" value="UniProtKB-KW"/>
</dbReference>
<evidence type="ECO:0000256" key="4">
    <source>
        <dbReference type="ARBA" id="ARBA00022679"/>
    </source>
</evidence>
<keyword evidence="11" id="KW-0472">Membrane</keyword>
<dbReference type="InterPro" id="IPR003406">
    <property type="entry name" value="Glyco_trans_14"/>
</dbReference>
<evidence type="ECO:0000256" key="9">
    <source>
        <dbReference type="ARBA" id="ARBA00022989"/>
    </source>
</evidence>
<dbReference type="PANTHER" id="PTHR46025:SF3">
    <property type="entry name" value="XYLOSYLTRANSFERASE OXT"/>
    <property type="match status" value="1"/>
</dbReference>
<dbReference type="STRING" id="504472.Slin_2457"/>
<dbReference type="KEGG" id="sli:Slin_2457"/>
<name>D2QGG9_SPILD</name>
<dbReference type="eggNOG" id="COG0463">
    <property type="taxonomic scope" value="Bacteria"/>
</dbReference>
<dbReference type="Pfam" id="PF02485">
    <property type="entry name" value="Branch"/>
    <property type="match status" value="1"/>
</dbReference>
<dbReference type="GO" id="GO:0050650">
    <property type="term" value="P:chondroitin sulfate proteoglycan biosynthetic process"/>
    <property type="evidence" value="ECO:0007669"/>
    <property type="project" value="TreeGrafter"/>
</dbReference>
<evidence type="ECO:0000256" key="3">
    <source>
        <dbReference type="ARBA" id="ARBA00022676"/>
    </source>
</evidence>